<proteinExistence type="predicted"/>
<keyword evidence="3" id="KW-1185">Reference proteome</keyword>
<name>A0ABV6H670_9ACTN</name>
<gene>
    <name evidence="2" type="ORF">ACFFJD_05505</name>
</gene>
<protein>
    <submittedName>
        <fullName evidence="2">Phosphotransferase</fullName>
    </submittedName>
</protein>
<evidence type="ECO:0000313" key="2">
    <source>
        <dbReference type="EMBL" id="MFC0314310.1"/>
    </source>
</evidence>
<comment type="caution">
    <text evidence="2">The sequence shown here is derived from an EMBL/GenBank/DDBJ whole genome shotgun (WGS) entry which is preliminary data.</text>
</comment>
<evidence type="ECO:0000313" key="3">
    <source>
        <dbReference type="Proteomes" id="UP001589783"/>
    </source>
</evidence>
<dbReference type="RefSeq" id="WP_382361965.1">
    <property type="nucleotide sequence ID" value="NZ_JBHLWV010000013.1"/>
</dbReference>
<dbReference type="InterPro" id="IPR002575">
    <property type="entry name" value="Aminoglycoside_PTrfase"/>
</dbReference>
<dbReference type="Gene3D" id="3.90.1200.10">
    <property type="match status" value="1"/>
</dbReference>
<dbReference type="SUPFAM" id="SSF56112">
    <property type="entry name" value="Protein kinase-like (PK-like)"/>
    <property type="match status" value="1"/>
</dbReference>
<reference evidence="2 3" key="1">
    <citation type="submission" date="2024-09" db="EMBL/GenBank/DDBJ databases">
        <authorList>
            <person name="Sun Q."/>
            <person name="Mori K."/>
        </authorList>
    </citation>
    <scope>NUCLEOTIDE SEQUENCE [LARGE SCALE GENOMIC DNA]</scope>
    <source>
        <strain evidence="2 3">CCM 7957</strain>
    </source>
</reference>
<dbReference type="InterPro" id="IPR011009">
    <property type="entry name" value="Kinase-like_dom_sf"/>
</dbReference>
<dbReference type="Proteomes" id="UP001589783">
    <property type="component" value="Unassembled WGS sequence"/>
</dbReference>
<accession>A0ABV6H670</accession>
<organism evidence="2 3">
    <name type="scientific">Gordonia phosphorivorans</name>
    <dbReference type="NCBI Taxonomy" id="1056982"/>
    <lineage>
        <taxon>Bacteria</taxon>
        <taxon>Bacillati</taxon>
        <taxon>Actinomycetota</taxon>
        <taxon>Actinomycetes</taxon>
        <taxon>Mycobacteriales</taxon>
        <taxon>Gordoniaceae</taxon>
        <taxon>Gordonia</taxon>
    </lineage>
</organism>
<sequence length="378" mass="41514">MAIDLEVLGSATVSEEALSAMLTRRWGTRSVALLSAHAAEFPYDVPSLTTAGRFAVTGTALVDDVQREFSYFVKHIREWSLSPEFAFVPVEIRKWARTTVPWRTEAEVYSSDLAAELPPGLVMPDAMVQAIDDLSYAVWLEMVDVDQSEWDLERYAEAARLLGRFAASGAVRAVAETVSHDFRIQSYVEGRVRHDVLPVLRSDVWDHPTLTADFGELRGPMLAAAERVDAIAAELAAMPHLAAHGDACPNNLLVRPDGTGFTLIDFGYFRLLPVGFDLGQLLIGDVQLGKRNADDLARRDAVIVEAYADGLADEGESIDIELLERAHALQLMLFSGLSAVPVELLDRDPDEGVRRLVAARARMAAHSLRLMETTATSE</sequence>
<dbReference type="Pfam" id="PF01636">
    <property type="entry name" value="APH"/>
    <property type="match status" value="1"/>
</dbReference>
<dbReference type="EMBL" id="JBHLWV010000013">
    <property type="protein sequence ID" value="MFC0314310.1"/>
    <property type="molecule type" value="Genomic_DNA"/>
</dbReference>
<evidence type="ECO:0000259" key="1">
    <source>
        <dbReference type="Pfam" id="PF01636"/>
    </source>
</evidence>
<feature type="domain" description="Aminoglycoside phosphotransferase" evidence="1">
    <location>
        <begin position="208"/>
        <end position="300"/>
    </location>
</feature>